<organism evidence="1 2">
    <name type="scientific">Andreprevotia lacus DSM 23236</name>
    <dbReference type="NCBI Taxonomy" id="1121001"/>
    <lineage>
        <taxon>Bacteria</taxon>
        <taxon>Pseudomonadati</taxon>
        <taxon>Pseudomonadota</taxon>
        <taxon>Betaproteobacteria</taxon>
        <taxon>Neisseriales</taxon>
        <taxon>Chitinibacteraceae</taxon>
        <taxon>Andreprevotia</taxon>
    </lineage>
</organism>
<name>A0A1W1XLF8_9NEIS</name>
<dbReference type="OrthoDB" id="5405941at2"/>
<evidence type="ECO:0000313" key="1">
    <source>
        <dbReference type="EMBL" id="SMC24358.1"/>
    </source>
</evidence>
<evidence type="ECO:0000313" key="2">
    <source>
        <dbReference type="Proteomes" id="UP000192761"/>
    </source>
</evidence>
<dbReference type="STRING" id="1121001.SAMN02745857_01871"/>
<gene>
    <name evidence="1" type="ORF">SAMN02745857_01871</name>
</gene>
<sequence length="122" mass="13551">MTHADPSPAHLLAYPRQCPQCGTQYVSFTQYLTSTRALPETAHEPHPGVIESRRLCQCGATLAAAFSDRRGKTEPSLREQFDEVLATLAELGLPQHDVRIELRKVLHGDAEQLLQQIYQASA</sequence>
<reference evidence="1 2" key="1">
    <citation type="submission" date="2017-04" db="EMBL/GenBank/DDBJ databases">
        <authorList>
            <person name="Afonso C.L."/>
            <person name="Miller P.J."/>
            <person name="Scott M.A."/>
            <person name="Spackman E."/>
            <person name="Goraichik I."/>
            <person name="Dimitrov K.M."/>
            <person name="Suarez D.L."/>
            <person name="Swayne D.E."/>
        </authorList>
    </citation>
    <scope>NUCLEOTIDE SEQUENCE [LARGE SCALE GENOMIC DNA]</scope>
    <source>
        <strain evidence="1 2">DSM 23236</strain>
    </source>
</reference>
<accession>A0A1W1XLF8</accession>
<dbReference type="RefSeq" id="WP_084090523.1">
    <property type="nucleotide sequence ID" value="NZ_FWXD01000009.1"/>
</dbReference>
<proteinExistence type="predicted"/>
<keyword evidence="2" id="KW-1185">Reference proteome</keyword>
<protein>
    <submittedName>
        <fullName evidence="1">Uncharacterized protein</fullName>
    </submittedName>
</protein>
<dbReference type="Proteomes" id="UP000192761">
    <property type="component" value="Unassembled WGS sequence"/>
</dbReference>
<dbReference type="EMBL" id="FWXD01000009">
    <property type="protein sequence ID" value="SMC24358.1"/>
    <property type="molecule type" value="Genomic_DNA"/>
</dbReference>
<dbReference type="AlphaFoldDB" id="A0A1W1XLF8"/>